<dbReference type="PROSITE" id="PS50893">
    <property type="entry name" value="ABC_TRANSPORTER_2"/>
    <property type="match status" value="1"/>
</dbReference>
<dbReference type="GO" id="GO:0005886">
    <property type="term" value="C:plasma membrane"/>
    <property type="evidence" value="ECO:0007669"/>
    <property type="project" value="UniProtKB-SubCell"/>
</dbReference>
<reference evidence="8 9" key="1">
    <citation type="submission" date="2017-06" db="EMBL/GenBank/DDBJ databases">
        <authorList>
            <consortium name="Pathogen Informatics"/>
        </authorList>
    </citation>
    <scope>NUCLEOTIDE SEQUENCE [LARGE SCALE GENOMIC DNA]</scope>
    <source>
        <strain evidence="8 9">NCTC11865</strain>
    </source>
</reference>
<evidence type="ECO:0000256" key="6">
    <source>
        <dbReference type="ARBA" id="ARBA00023251"/>
    </source>
</evidence>
<dbReference type="GO" id="GO:0005524">
    <property type="term" value="F:ATP binding"/>
    <property type="evidence" value="ECO:0007669"/>
    <property type="project" value="UniProtKB-KW"/>
</dbReference>
<dbReference type="EMBL" id="LT906441">
    <property type="protein sequence ID" value="SNV34401.1"/>
    <property type="molecule type" value="Genomic_DNA"/>
</dbReference>
<evidence type="ECO:0000259" key="7">
    <source>
        <dbReference type="PROSITE" id="PS50893"/>
    </source>
</evidence>
<dbReference type="InterPro" id="IPR017871">
    <property type="entry name" value="ABC_transporter-like_CS"/>
</dbReference>
<accession>A0A239WIR1</accession>
<evidence type="ECO:0000256" key="3">
    <source>
        <dbReference type="ARBA" id="ARBA00022448"/>
    </source>
</evidence>
<evidence type="ECO:0000256" key="5">
    <source>
        <dbReference type="ARBA" id="ARBA00022840"/>
    </source>
</evidence>
<feature type="domain" description="ABC transporter" evidence="7">
    <location>
        <begin position="4"/>
        <end position="235"/>
    </location>
</feature>
<dbReference type="Proteomes" id="UP000215332">
    <property type="component" value="Chromosome 1"/>
</dbReference>
<keyword evidence="6" id="KW-0046">Antibiotic resistance</keyword>
<name>A0A239WIR1_9ACTN</name>
<dbReference type="KEGG" id="cgrn:4412665_01112"/>
<comment type="similarity">
    <text evidence="2">Belongs to the ABC transporter superfamily.</text>
</comment>
<dbReference type="SMART" id="SM00382">
    <property type="entry name" value="AAA"/>
    <property type="match status" value="1"/>
</dbReference>
<dbReference type="SUPFAM" id="SSF52540">
    <property type="entry name" value="P-loop containing nucleoside triphosphate hydrolases"/>
    <property type="match status" value="1"/>
</dbReference>
<evidence type="ECO:0000256" key="2">
    <source>
        <dbReference type="ARBA" id="ARBA00005417"/>
    </source>
</evidence>
<sequence length="237" mass="25494">MTTLTLDDVCHSYERHRALDHVSSTIGTGVCGLIGENGAGKSTLLGVCSGAQVPTSGHVLIDGVELTARPSRREALRRIAFMPQSASAPGNLSVLETVTYLTWMRGTPWSRARQQARQALALVDLEKMSDTRCKALSGGMQRRVWLAQALASEADVLLLDEPSTGLDPRQRQLMLTALHRAAETGATIVLSSHVLEDVADLADHLVVLTHGTVAFDAAMPESLDSTWFLDVTDGVRP</sequence>
<dbReference type="RefSeq" id="WP_065860732.1">
    <property type="nucleotide sequence ID" value="NZ_LT906441.1"/>
</dbReference>
<dbReference type="InterPro" id="IPR003593">
    <property type="entry name" value="AAA+_ATPase"/>
</dbReference>
<dbReference type="Pfam" id="PF00005">
    <property type="entry name" value="ABC_tran"/>
    <property type="match status" value="1"/>
</dbReference>
<dbReference type="EC" id="3.6.3.-" evidence="8"/>
<evidence type="ECO:0000256" key="4">
    <source>
        <dbReference type="ARBA" id="ARBA00022741"/>
    </source>
</evidence>
<gene>
    <name evidence="8" type="primary">drrA_2</name>
    <name evidence="8" type="ORF">SAMEA4412665_01112</name>
</gene>
<dbReference type="InterPro" id="IPR027417">
    <property type="entry name" value="P-loop_NTPase"/>
</dbReference>
<keyword evidence="3" id="KW-0813">Transport</keyword>
<dbReference type="AlphaFoldDB" id="A0A239WIR1"/>
<dbReference type="PANTHER" id="PTHR42711:SF5">
    <property type="entry name" value="ABC TRANSPORTER ATP-BINDING PROTEIN NATA"/>
    <property type="match status" value="1"/>
</dbReference>
<dbReference type="eggNOG" id="COG1131">
    <property type="taxonomic scope" value="Bacteria"/>
</dbReference>
<evidence type="ECO:0000313" key="9">
    <source>
        <dbReference type="Proteomes" id="UP000215332"/>
    </source>
</evidence>
<dbReference type="GO" id="GO:0046677">
    <property type="term" value="P:response to antibiotic"/>
    <property type="evidence" value="ECO:0007669"/>
    <property type="project" value="UniProtKB-KW"/>
</dbReference>
<dbReference type="InterPro" id="IPR050763">
    <property type="entry name" value="ABC_transporter_ATP-binding"/>
</dbReference>
<organism evidence="8 9">
    <name type="scientific">Cutibacterium granulosum</name>
    <dbReference type="NCBI Taxonomy" id="33011"/>
    <lineage>
        <taxon>Bacteria</taxon>
        <taxon>Bacillati</taxon>
        <taxon>Actinomycetota</taxon>
        <taxon>Actinomycetes</taxon>
        <taxon>Propionibacteriales</taxon>
        <taxon>Propionibacteriaceae</taxon>
        <taxon>Cutibacterium</taxon>
    </lineage>
</organism>
<protein>
    <submittedName>
        <fullName evidence="8">Daunorubicin/doxorubicin resistance ATP-binding protein DrrA</fullName>
        <ecNumber evidence="8">3.6.3.-</ecNumber>
    </submittedName>
</protein>
<evidence type="ECO:0000313" key="8">
    <source>
        <dbReference type="EMBL" id="SNV34401.1"/>
    </source>
</evidence>
<comment type="subcellular location">
    <subcellularLocation>
        <location evidence="1">Cell membrane</location>
        <topology evidence="1">Peripheral membrane protein</topology>
    </subcellularLocation>
</comment>
<dbReference type="Gene3D" id="3.40.50.300">
    <property type="entry name" value="P-loop containing nucleotide triphosphate hydrolases"/>
    <property type="match status" value="1"/>
</dbReference>
<keyword evidence="4" id="KW-0547">Nucleotide-binding</keyword>
<keyword evidence="5 8" id="KW-0067">ATP-binding</keyword>
<proteinExistence type="inferred from homology"/>
<dbReference type="InterPro" id="IPR003439">
    <property type="entry name" value="ABC_transporter-like_ATP-bd"/>
</dbReference>
<keyword evidence="8" id="KW-0378">Hydrolase</keyword>
<dbReference type="GO" id="GO:0016887">
    <property type="term" value="F:ATP hydrolysis activity"/>
    <property type="evidence" value="ECO:0007669"/>
    <property type="project" value="InterPro"/>
</dbReference>
<dbReference type="PANTHER" id="PTHR42711">
    <property type="entry name" value="ABC TRANSPORTER ATP-BINDING PROTEIN"/>
    <property type="match status" value="1"/>
</dbReference>
<evidence type="ECO:0000256" key="1">
    <source>
        <dbReference type="ARBA" id="ARBA00004202"/>
    </source>
</evidence>
<dbReference type="PROSITE" id="PS00211">
    <property type="entry name" value="ABC_TRANSPORTER_1"/>
    <property type="match status" value="1"/>
</dbReference>